<dbReference type="PANTHER" id="PTHR14256">
    <property type="entry name" value="NADH-UBIQUINONE OXIDOREDUCTASE MLRQ SUBUNIT"/>
    <property type="match status" value="1"/>
</dbReference>
<dbReference type="Ensembl" id="ENSCAFT00040025150.1">
    <property type="protein sequence ID" value="ENSCAFP00040021861.1"/>
    <property type="gene ID" value="ENSCAFG00040013616.1"/>
</dbReference>
<dbReference type="AlphaFoldDB" id="A0A8C0SIS5"/>
<comment type="subcellular location">
    <subcellularLocation>
        <location evidence="1">Mitochondrion inner membrane</location>
        <topology evidence="1">Single-pass membrane protein</topology>
    </subcellularLocation>
</comment>
<evidence type="ECO:0000256" key="11">
    <source>
        <dbReference type="ARBA" id="ARBA00041121"/>
    </source>
</evidence>
<name>A0A8C0SIS5_CANLF</name>
<evidence type="ECO:0000313" key="13">
    <source>
        <dbReference type="Ensembl" id="ENSCAFP00030006968.1"/>
    </source>
</evidence>
<feature type="transmembrane region" description="Helical" evidence="12">
    <location>
        <begin position="12"/>
        <end position="36"/>
    </location>
</feature>
<dbReference type="Pfam" id="PF06522">
    <property type="entry name" value="B12D"/>
    <property type="match status" value="1"/>
</dbReference>
<evidence type="ECO:0000256" key="3">
    <source>
        <dbReference type="ARBA" id="ARBA00022660"/>
    </source>
</evidence>
<evidence type="ECO:0000256" key="7">
    <source>
        <dbReference type="ARBA" id="ARBA00022989"/>
    </source>
</evidence>
<evidence type="ECO:0000256" key="12">
    <source>
        <dbReference type="SAM" id="Phobius"/>
    </source>
</evidence>
<reference evidence="14" key="3">
    <citation type="submission" date="2025-05" db="UniProtKB">
        <authorList>
            <consortium name="Ensembl"/>
        </authorList>
    </citation>
    <scope>IDENTIFICATION</scope>
</reference>
<dbReference type="Ensembl" id="ENSCAFT00030007940.1">
    <property type="protein sequence ID" value="ENSCAFP00030006968.1"/>
    <property type="gene ID" value="ENSCAFG00030004321.1"/>
</dbReference>
<dbReference type="InterPro" id="IPR010530">
    <property type="entry name" value="B12D"/>
</dbReference>
<keyword evidence="9 12" id="KW-0472">Membrane</keyword>
<evidence type="ECO:0000256" key="2">
    <source>
        <dbReference type="ARBA" id="ARBA00022448"/>
    </source>
</evidence>
<keyword evidence="6" id="KW-0249">Electron transport</keyword>
<keyword evidence="7 12" id="KW-1133">Transmembrane helix</keyword>
<accession>A0A8C0SIS5</accession>
<evidence type="ECO:0000256" key="10">
    <source>
        <dbReference type="ARBA" id="ARBA00038186"/>
    </source>
</evidence>
<reference evidence="14" key="1">
    <citation type="submission" date="2018-10" db="EMBL/GenBank/DDBJ databases">
        <title>De novo assembly of a Great Dane genome.</title>
        <authorList>
            <person name="Kidd J.M."/>
            <person name="Pendleton A.L."/>
            <person name="Shen F."/>
            <person name="Emery S."/>
        </authorList>
    </citation>
    <scope>NUCLEOTIDE SEQUENCE [LARGE SCALE GENOMIC DNA]</scope>
    <source>
        <strain evidence="14">Great Dane</strain>
    </source>
</reference>
<dbReference type="GO" id="GO:0005743">
    <property type="term" value="C:mitochondrial inner membrane"/>
    <property type="evidence" value="ECO:0007669"/>
    <property type="project" value="UniProtKB-SubCell"/>
</dbReference>
<dbReference type="PANTHER" id="PTHR14256:SF4">
    <property type="entry name" value="CYTOCHROME C OXIDASE SUBUNIT NDUFA4"/>
    <property type="match status" value="1"/>
</dbReference>
<organism evidence="14 15">
    <name type="scientific">Canis lupus familiaris</name>
    <name type="common">Dog</name>
    <name type="synonym">Canis familiaris</name>
    <dbReference type="NCBI Taxonomy" id="9615"/>
    <lineage>
        <taxon>Eukaryota</taxon>
        <taxon>Metazoa</taxon>
        <taxon>Chordata</taxon>
        <taxon>Craniata</taxon>
        <taxon>Vertebrata</taxon>
        <taxon>Euteleostomi</taxon>
        <taxon>Mammalia</taxon>
        <taxon>Eutheria</taxon>
        <taxon>Laurasiatheria</taxon>
        <taxon>Carnivora</taxon>
        <taxon>Caniformia</taxon>
        <taxon>Canidae</taxon>
        <taxon>Canis</taxon>
    </lineage>
</organism>
<dbReference type="OrthoDB" id="5511684at2759"/>
<evidence type="ECO:0000256" key="9">
    <source>
        <dbReference type="ARBA" id="ARBA00023136"/>
    </source>
</evidence>
<evidence type="ECO:0000256" key="6">
    <source>
        <dbReference type="ARBA" id="ARBA00022982"/>
    </source>
</evidence>
<evidence type="ECO:0000256" key="8">
    <source>
        <dbReference type="ARBA" id="ARBA00023128"/>
    </source>
</evidence>
<comment type="similarity">
    <text evidence="10">Belongs to the complex IV NDUFA4 subunit family.</text>
</comment>
<evidence type="ECO:0000256" key="1">
    <source>
        <dbReference type="ARBA" id="ARBA00004434"/>
    </source>
</evidence>
<proteinExistence type="inferred from homology"/>
<evidence type="ECO:0000256" key="4">
    <source>
        <dbReference type="ARBA" id="ARBA00022692"/>
    </source>
</evidence>
<evidence type="ECO:0000313" key="15">
    <source>
        <dbReference type="Proteomes" id="UP000694542"/>
    </source>
</evidence>
<sequence>MPHISAKKRLSLSPLFIFIGAAGTGAALYVLCLALFSPDVSWDRKNNPEPWNKLGPNDQYKFYSVSVDYSKLKKEGPDFSMKCFTIKLLRMEVFQKPSAQFSTYPGNIFPLNARNHVGVLC</sequence>
<keyword evidence="3" id="KW-0679">Respiratory chain</keyword>
<dbReference type="Proteomes" id="UP000694542">
    <property type="component" value="Chromosome 18"/>
</dbReference>
<reference evidence="13" key="2">
    <citation type="submission" date="2019-03" db="EMBL/GenBank/DDBJ databases">
        <authorList>
            <person name="Warren W.C."/>
            <person name="Johnson G.S."/>
        </authorList>
    </citation>
    <scope>NUCLEOTIDE SEQUENCE [LARGE SCALE GENOMIC DNA]</scope>
    <source>
        <strain evidence="13">Basenji</strain>
    </source>
</reference>
<keyword evidence="8" id="KW-0496">Mitochondrion</keyword>
<evidence type="ECO:0000313" key="14">
    <source>
        <dbReference type="Ensembl" id="ENSCAFP00040021861.1"/>
    </source>
</evidence>
<keyword evidence="4 12" id="KW-0812">Transmembrane</keyword>
<evidence type="ECO:0000256" key="5">
    <source>
        <dbReference type="ARBA" id="ARBA00022792"/>
    </source>
</evidence>
<protein>
    <recommendedName>
        <fullName evidence="11">Cytochrome c oxidase subunit NDUFA4</fullName>
    </recommendedName>
</protein>
<keyword evidence="2" id="KW-0813">Transport</keyword>
<keyword evidence="5" id="KW-0999">Mitochondrion inner membrane</keyword>
<dbReference type="Proteomes" id="UP000694429">
    <property type="component" value="Chromosome 18"/>
</dbReference>